<dbReference type="Proteomes" id="UP000198432">
    <property type="component" value="Unassembled WGS sequence"/>
</dbReference>
<dbReference type="RefSeq" id="WP_089321875.1">
    <property type="nucleotide sequence ID" value="NZ_FZOQ01000043.1"/>
</dbReference>
<evidence type="ECO:0000313" key="2">
    <source>
        <dbReference type="EMBL" id="SNT30495.1"/>
    </source>
</evidence>
<feature type="domain" description="ABM" evidence="1">
    <location>
        <begin position="9"/>
        <end position="78"/>
    </location>
</feature>
<reference evidence="3" key="1">
    <citation type="submission" date="2017-06" db="EMBL/GenBank/DDBJ databases">
        <authorList>
            <person name="Varghese N."/>
            <person name="Submissions S."/>
        </authorList>
    </citation>
    <scope>NUCLEOTIDE SEQUENCE [LARGE SCALE GENOMIC DNA]</scope>
    <source>
        <strain evidence="3">NKM1</strain>
    </source>
</reference>
<dbReference type="InterPro" id="IPR011008">
    <property type="entry name" value="Dimeric_a/b-barrel"/>
</dbReference>
<organism evidence="2 3">
    <name type="scientific">Pontibacter ummariensis</name>
    <dbReference type="NCBI Taxonomy" id="1610492"/>
    <lineage>
        <taxon>Bacteria</taxon>
        <taxon>Pseudomonadati</taxon>
        <taxon>Bacteroidota</taxon>
        <taxon>Cytophagia</taxon>
        <taxon>Cytophagales</taxon>
        <taxon>Hymenobacteraceae</taxon>
        <taxon>Pontibacter</taxon>
    </lineage>
</organism>
<dbReference type="EMBL" id="FZOQ01000043">
    <property type="protein sequence ID" value="SNT30495.1"/>
    <property type="molecule type" value="Genomic_DNA"/>
</dbReference>
<gene>
    <name evidence="2" type="ORF">SAMN06296052_14318</name>
</gene>
<dbReference type="Pfam" id="PF03992">
    <property type="entry name" value="ABM"/>
    <property type="match status" value="1"/>
</dbReference>
<accession>A0A239LJE6</accession>
<dbReference type="SUPFAM" id="SSF54909">
    <property type="entry name" value="Dimeric alpha+beta barrel"/>
    <property type="match status" value="1"/>
</dbReference>
<keyword evidence="3" id="KW-1185">Reference proteome</keyword>
<dbReference type="PANTHER" id="PTHR37811">
    <property type="entry name" value="BLL5343 PROTEIN"/>
    <property type="match status" value="1"/>
</dbReference>
<dbReference type="GO" id="GO:0004497">
    <property type="term" value="F:monooxygenase activity"/>
    <property type="evidence" value="ECO:0007669"/>
    <property type="project" value="UniProtKB-KW"/>
</dbReference>
<proteinExistence type="predicted"/>
<dbReference type="AlphaFoldDB" id="A0A239LJE6"/>
<dbReference type="OrthoDB" id="9798439at2"/>
<dbReference type="InterPro" id="IPR007138">
    <property type="entry name" value="ABM_dom"/>
</dbReference>
<keyword evidence="2" id="KW-0560">Oxidoreductase</keyword>
<dbReference type="PANTHER" id="PTHR37811:SF2">
    <property type="entry name" value="ABM DOMAIN-CONTAINING PROTEIN"/>
    <property type="match status" value="1"/>
</dbReference>
<evidence type="ECO:0000313" key="3">
    <source>
        <dbReference type="Proteomes" id="UP000198432"/>
    </source>
</evidence>
<evidence type="ECO:0000259" key="1">
    <source>
        <dbReference type="Pfam" id="PF03992"/>
    </source>
</evidence>
<keyword evidence="2" id="KW-0503">Monooxygenase</keyword>
<sequence length="106" mass="12377">MIANTPPPPYYAVIFSSVRTEEDKGYAEMSQRMLQLASEQDGFLGVESARNELGLTVSYWRDKEAISRWRNHVEHTIARRKGRSDWYRDFKTRVALVERDYGSTET</sequence>
<dbReference type="InterPro" id="IPR052936">
    <property type="entry name" value="Jasmonate_Hydroxylase-like"/>
</dbReference>
<dbReference type="Gene3D" id="3.30.70.100">
    <property type="match status" value="1"/>
</dbReference>
<protein>
    <submittedName>
        <fullName evidence="2">Heme-degrading monooxygenase HmoA</fullName>
    </submittedName>
</protein>
<name>A0A239LJE6_9BACT</name>